<reference evidence="1 2" key="1">
    <citation type="submission" date="2015-07" db="EMBL/GenBank/DDBJ databases">
        <title>The genome of Dufourea novaeangliae.</title>
        <authorList>
            <person name="Pan H."/>
            <person name="Kapheim K."/>
        </authorList>
    </citation>
    <scope>NUCLEOTIDE SEQUENCE [LARGE SCALE GENOMIC DNA]</scope>
    <source>
        <strain evidence="1">0120121106</strain>
        <tissue evidence="1">Whole body</tissue>
    </source>
</reference>
<dbReference type="STRING" id="178035.A0A154P5Q7"/>
<dbReference type="PANTHER" id="PTHR36693:SF1">
    <property type="entry name" value="GH02722P"/>
    <property type="match status" value="1"/>
</dbReference>
<dbReference type="AlphaFoldDB" id="A0A154P5Q7"/>
<accession>A0A154P5Q7</accession>
<evidence type="ECO:0000313" key="1">
    <source>
        <dbReference type="EMBL" id="KZC07207.1"/>
    </source>
</evidence>
<proteinExistence type="predicted"/>
<evidence type="ECO:0000313" key="2">
    <source>
        <dbReference type="Proteomes" id="UP000076502"/>
    </source>
</evidence>
<dbReference type="PANTHER" id="PTHR36693">
    <property type="entry name" value="GH02722P"/>
    <property type="match status" value="1"/>
</dbReference>
<sequence length="249" mass="29103">MDDSIKLIIHKGTTIFDSFIITSSSVIRYNQKVKERKITDQIDPNVNRYNGHRIEKINKICFNKNAYFVSAYVVTLMNSRTYRTAALNTLLQYLAHRVPDKIHSKIILMKLCTPKKQFLDYNWNTRITQMILERIDVDHTMSWLSTLGGAFSALGEEFQYCAEIAGKISVKQFDLALRLGDPLLVARCKLYAALSLIQQGQLKVPKKLVRNIYTFSITKHDVRLQNMCQGIWAKLKYCYKKRKEWHKRF</sequence>
<keyword evidence="2" id="KW-1185">Reference proteome</keyword>
<gene>
    <name evidence="1" type="ORF">WN55_08589</name>
</gene>
<dbReference type="Pfam" id="PF16065">
    <property type="entry name" value="DUF4807"/>
    <property type="match status" value="1"/>
</dbReference>
<dbReference type="OMA" id="FARETHD"/>
<dbReference type="Proteomes" id="UP000076502">
    <property type="component" value="Unassembled WGS sequence"/>
</dbReference>
<dbReference type="OrthoDB" id="121932at2759"/>
<name>A0A154P5Q7_DUFNO</name>
<dbReference type="InterPro" id="IPR032072">
    <property type="entry name" value="DUF4807"/>
</dbReference>
<organism evidence="1 2">
    <name type="scientific">Dufourea novaeangliae</name>
    <name type="common">Sweat bee</name>
    <dbReference type="NCBI Taxonomy" id="178035"/>
    <lineage>
        <taxon>Eukaryota</taxon>
        <taxon>Metazoa</taxon>
        <taxon>Ecdysozoa</taxon>
        <taxon>Arthropoda</taxon>
        <taxon>Hexapoda</taxon>
        <taxon>Insecta</taxon>
        <taxon>Pterygota</taxon>
        <taxon>Neoptera</taxon>
        <taxon>Endopterygota</taxon>
        <taxon>Hymenoptera</taxon>
        <taxon>Apocrita</taxon>
        <taxon>Aculeata</taxon>
        <taxon>Apoidea</taxon>
        <taxon>Anthophila</taxon>
        <taxon>Halictidae</taxon>
        <taxon>Rophitinae</taxon>
        <taxon>Dufourea</taxon>
    </lineage>
</organism>
<dbReference type="EMBL" id="KQ434822">
    <property type="protein sequence ID" value="KZC07207.1"/>
    <property type="molecule type" value="Genomic_DNA"/>
</dbReference>
<protein>
    <submittedName>
        <fullName evidence="1">Uncharacterized protein F58A4.6</fullName>
    </submittedName>
</protein>